<dbReference type="Proteomes" id="UP000048908">
    <property type="component" value="Unassembled WGS sequence"/>
</dbReference>
<evidence type="ECO:0000313" key="2">
    <source>
        <dbReference type="EMBL" id="CTQ32522.1"/>
    </source>
</evidence>
<accession>A0A0M6XPB6</accession>
<dbReference type="Gene3D" id="3.40.50.720">
    <property type="entry name" value="NAD(P)-binding Rossmann-like Domain"/>
    <property type="match status" value="1"/>
</dbReference>
<keyword evidence="3" id="KW-1185">Reference proteome</keyword>
<dbReference type="SUPFAM" id="SSF51735">
    <property type="entry name" value="NAD(P)-binding Rossmann-fold domains"/>
    <property type="match status" value="1"/>
</dbReference>
<dbReference type="AlphaFoldDB" id="A0A0M6XPB6"/>
<sequence length="269" mass="27224">MTDPLPPSAPDRLALTGGSGRVGRLLAHVWAGADVAWIGRGDPGTVALTGRRCLIALAGVTSGDAAALAMNAVLARDALEAARAAGVGRVLLLSSAAVYGRRTGSLEETMAPTPASPYGAAKADLEAAVARWRATDPGGTEAVCLRLGNVAGADALLGRLGAAPPVLDVFTDGRGPRRSYVGPVTLAHVLAGLAAHPGPLPPVLNVAAGVVDMAALLAAAGRDWTPRAAPPEAIAEVALDTRLLEGLVPVPEDARRPDRMVAEWRGLAP</sequence>
<organism evidence="2 3">
    <name type="scientific">Jannaschia rubra</name>
    <dbReference type="NCBI Taxonomy" id="282197"/>
    <lineage>
        <taxon>Bacteria</taxon>
        <taxon>Pseudomonadati</taxon>
        <taxon>Pseudomonadota</taxon>
        <taxon>Alphaproteobacteria</taxon>
        <taxon>Rhodobacterales</taxon>
        <taxon>Roseobacteraceae</taxon>
        <taxon>Jannaschia</taxon>
    </lineage>
</organism>
<reference evidence="2 3" key="1">
    <citation type="submission" date="2015-07" db="EMBL/GenBank/DDBJ databases">
        <authorList>
            <person name="Noorani M."/>
        </authorList>
    </citation>
    <scope>NUCLEOTIDE SEQUENCE [LARGE SCALE GENOMIC DNA]</scope>
    <source>
        <strain evidence="2 3">CECT 5088</strain>
    </source>
</reference>
<proteinExistence type="predicted"/>
<dbReference type="OrthoDB" id="7687386at2"/>
<dbReference type="RefSeq" id="WP_055681979.1">
    <property type="nucleotide sequence ID" value="NZ_CXPG01000014.1"/>
</dbReference>
<feature type="domain" description="NAD-dependent epimerase/dehydratase" evidence="1">
    <location>
        <begin position="67"/>
        <end position="154"/>
    </location>
</feature>
<dbReference type="InterPro" id="IPR036291">
    <property type="entry name" value="NAD(P)-bd_dom_sf"/>
</dbReference>
<protein>
    <submittedName>
        <fullName evidence="2">UDP-glucose 4-epimerase</fullName>
    </submittedName>
</protein>
<gene>
    <name evidence="2" type="ORF">JAN5088_01293</name>
</gene>
<dbReference type="InterPro" id="IPR001509">
    <property type="entry name" value="Epimerase_deHydtase"/>
</dbReference>
<dbReference type="STRING" id="282197.SAMN04488517_101456"/>
<name>A0A0M6XPB6_9RHOB</name>
<evidence type="ECO:0000259" key="1">
    <source>
        <dbReference type="Pfam" id="PF01370"/>
    </source>
</evidence>
<evidence type="ECO:0000313" key="3">
    <source>
        <dbReference type="Proteomes" id="UP000048908"/>
    </source>
</evidence>
<dbReference type="Pfam" id="PF01370">
    <property type="entry name" value="Epimerase"/>
    <property type="match status" value="1"/>
</dbReference>
<dbReference type="EMBL" id="CXPG01000014">
    <property type="protein sequence ID" value="CTQ32522.1"/>
    <property type="molecule type" value="Genomic_DNA"/>
</dbReference>